<name>A0ACC1SFR4_9HYPO</name>
<sequence>MKLSSVLFSALGLFGVVEARAAKPPYFILTGDSTVAVNGGWGNGFLSYVKDPAAGINSAKGGATIPSFRSQGLWDKAIANVKSHSEDYEPILTMQFGHNDQKTYTVEQFKENFAAFVKEAKEAGATPIILTSLTRRVFEGGHVIENLKEFSEAAISVAKAGGIQYLDLNLASTNYVNAIGEENAHKYNLADGDNTHLNPSGEIVFGRMVADLLLEKRRDLQPYIASQEALSEKIKKGEIFCASKNVLYAPDAPVNIIGNSLLDDWNVNTEHLSWWKRGIFNRSGDLFASFKKPQCPGVFEVDVFGHEALRFSEEFLYLPYSERMDLIQAHWPHSERYRFENTNSNLVEQVIGPAQGDEDAEGYEDYESVIKMEEGKARLDSEEIAWQRENYKAEFYLLSHLGLSYWREEDREVGRAYVRKMMRREKRLEEQHAPVEDVGE</sequence>
<protein>
    <submittedName>
        <fullName evidence="1">Uncharacterized protein</fullName>
    </submittedName>
</protein>
<accession>A0ACC1SFR4</accession>
<proteinExistence type="predicted"/>
<organism evidence="1 2">
    <name type="scientific">Fusarium decemcellulare</name>
    <dbReference type="NCBI Taxonomy" id="57161"/>
    <lineage>
        <taxon>Eukaryota</taxon>
        <taxon>Fungi</taxon>
        <taxon>Dikarya</taxon>
        <taxon>Ascomycota</taxon>
        <taxon>Pezizomycotina</taxon>
        <taxon>Sordariomycetes</taxon>
        <taxon>Hypocreomycetidae</taxon>
        <taxon>Hypocreales</taxon>
        <taxon>Nectriaceae</taxon>
        <taxon>Fusarium</taxon>
        <taxon>Fusarium decemcellulare species complex</taxon>
    </lineage>
</organism>
<evidence type="ECO:0000313" key="2">
    <source>
        <dbReference type="Proteomes" id="UP001148629"/>
    </source>
</evidence>
<dbReference type="Proteomes" id="UP001148629">
    <property type="component" value="Unassembled WGS sequence"/>
</dbReference>
<dbReference type="EMBL" id="JANRMS010000506">
    <property type="protein sequence ID" value="KAJ3538666.1"/>
    <property type="molecule type" value="Genomic_DNA"/>
</dbReference>
<reference evidence="1" key="1">
    <citation type="submission" date="2022-08" db="EMBL/GenBank/DDBJ databases">
        <title>Genome Sequence of Fusarium decemcellulare.</title>
        <authorList>
            <person name="Buettner E."/>
        </authorList>
    </citation>
    <scope>NUCLEOTIDE SEQUENCE</scope>
    <source>
        <strain evidence="1">Babe19</strain>
    </source>
</reference>
<evidence type="ECO:0000313" key="1">
    <source>
        <dbReference type="EMBL" id="KAJ3538666.1"/>
    </source>
</evidence>
<keyword evidence="2" id="KW-1185">Reference proteome</keyword>
<comment type="caution">
    <text evidence="1">The sequence shown here is derived from an EMBL/GenBank/DDBJ whole genome shotgun (WGS) entry which is preliminary data.</text>
</comment>
<gene>
    <name evidence="1" type="ORF">NM208_g5810</name>
</gene>